<name>A0A9W8N0S4_9AGAR</name>
<dbReference type="OrthoDB" id="2570975at2759"/>
<dbReference type="EMBL" id="JANKHO010000047">
    <property type="protein sequence ID" value="KAJ3516651.1"/>
    <property type="molecule type" value="Genomic_DNA"/>
</dbReference>
<accession>A0A9W8N0S4</accession>
<comment type="caution">
    <text evidence="1">The sequence shown here is derived from an EMBL/GenBank/DDBJ whole genome shotgun (WGS) entry which is preliminary data.</text>
</comment>
<keyword evidence="2" id="KW-1185">Reference proteome</keyword>
<reference evidence="1" key="1">
    <citation type="submission" date="2022-07" db="EMBL/GenBank/DDBJ databases">
        <title>Genome Sequence of Agrocybe chaxingu.</title>
        <authorList>
            <person name="Buettner E."/>
        </authorList>
    </citation>
    <scope>NUCLEOTIDE SEQUENCE</scope>
    <source>
        <strain evidence="1">MP-N11</strain>
    </source>
</reference>
<evidence type="ECO:0000313" key="1">
    <source>
        <dbReference type="EMBL" id="KAJ3516651.1"/>
    </source>
</evidence>
<evidence type="ECO:0000313" key="2">
    <source>
        <dbReference type="Proteomes" id="UP001148786"/>
    </source>
</evidence>
<dbReference type="Proteomes" id="UP001148786">
    <property type="component" value="Unassembled WGS sequence"/>
</dbReference>
<gene>
    <name evidence="1" type="ORF">NLJ89_g991</name>
</gene>
<protein>
    <submittedName>
        <fullName evidence="1">Uncharacterized protein</fullName>
    </submittedName>
</protein>
<sequence>MLAHLDNNKLNKVSFVDRLACRAPHYRASTSSLNLQQNITPSLRRRAENIKLANKRPVVVKVEEPTPVPMAQTKGITLPTSLSRPALQEVNPEAIYTCDARLQGAQPNFIREKLAQLGPSMINGIRSTRIMDHSRTQLPKELEVVFTDTVSLPVVSPTHILAVRPTTSSKKGPTPVKLFLIHELIFAANCSAFLKPPKSQTATPEGNTSQTARLPVISISIPSISTFEIFQAHLYLKSTEALRAALLPSGWSSDVMSMLRTAEIIHGLWLNARAFQVCDEPLFETLNACWSEALHALALVSSS</sequence>
<organism evidence="1 2">
    <name type="scientific">Agrocybe chaxingu</name>
    <dbReference type="NCBI Taxonomy" id="84603"/>
    <lineage>
        <taxon>Eukaryota</taxon>
        <taxon>Fungi</taxon>
        <taxon>Dikarya</taxon>
        <taxon>Basidiomycota</taxon>
        <taxon>Agaricomycotina</taxon>
        <taxon>Agaricomycetes</taxon>
        <taxon>Agaricomycetidae</taxon>
        <taxon>Agaricales</taxon>
        <taxon>Agaricineae</taxon>
        <taxon>Strophariaceae</taxon>
        <taxon>Agrocybe</taxon>
    </lineage>
</organism>
<dbReference type="AlphaFoldDB" id="A0A9W8N0S4"/>
<proteinExistence type="predicted"/>